<accession>A0A4C1V2E9</accession>
<name>A0A4C1V2E9_EUMVA</name>
<sequence>MKTSSIAFIGSLTAHVRSLLPQKAQKKLLPFMAPMWQTRERRAGGVTAAGSRRRRFRFRLFTERLEIPTAKTMGTGHGTDATRGGRELFSQTASRKTSPTLAGRCEFTAASIEQKQAAVHVCHLERVPVHAADRRDPPTWTVKLDSVDKSD</sequence>
<gene>
    <name evidence="1" type="ORF">EVAR_82820_1</name>
</gene>
<dbReference type="Proteomes" id="UP000299102">
    <property type="component" value="Unassembled WGS sequence"/>
</dbReference>
<evidence type="ECO:0000313" key="2">
    <source>
        <dbReference type="Proteomes" id="UP000299102"/>
    </source>
</evidence>
<proteinExistence type="predicted"/>
<dbReference type="EMBL" id="BGZK01000268">
    <property type="protein sequence ID" value="GBP32983.1"/>
    <property type="molecule type" value="Genomic_DNA"/>
</dbReference>
<comment type="caution">
    <text evidence="1">The sequence shown here is derived from an EMBL/GenBank/DDBJ whole genome shotgun (WGS) entry which is preliminary data.</text>
</comment>
<organism evidence="1 2">
    <name type="scientific">Eumeta variegata</name>
    <name type="common">Bagworm moth</name>
    <name type="synonym">Eumeta japonica</name>
    <dbReference type="NCBI Taxonomy" id="151549"/>
    <lineage>
        <taxon>Eukaryota</taxon>
        <taxon>Metazoa</taxon>
        <taxon>Ecdysozoa</taxon>
        <taxon>Arthropoda</taxon>
        <taxon>Hexapoda</taxon>
        <taxon>Insecta</taxon>
        <taxon>Pterygota</taxon>
        <taxon>Neoptera</taxon>
        <taxon>Endopterygota</taxon>
        <taxon>Lepidoptera</taxon>
        <taxon>Glossata</taxon>
        <taxon>Ditrysia</taxon>
        <taxon>Tineoidea</taxon>
        <taxon>Psychidae</taxon>
        <taxon>Oiketicinae</taxon>
        <taxon>Eumeta</taxon>
    </lineage>
</organism>
<reference evidence="1 2" key="1">
    <citation type="journal article" date="2019" name="Commun. Biol.">
        <title>The bagworm genome reveals a unique fibroin gene that provides high tensile strength.</title>
        <authorList>
            <person name="Kono N."/>
            <person name="Nakamura H."/>
            <person name="Ohtoshi R."/>
            <person name="Tomita M."/>
            <person name="Numata K."/>
            <person name="Arakawa K."/>
        </authorList>
    </citation>
    <scope>NUCLEOTIDE SEQUENCE [LARGE SCALE GENOMIC DNA]</scope>
</reference>
<evidence type="ECO:0000313" key="1">
    <source>
        <dbReference type="EMBL" id="GBP32983.1"/>
    </source>
</evidence>
<keyword evidence="2" id="KW-1185">Reference proteome</keyword>
<protein>
    <submittedName>
        <fullName evidence="1">Uncharacterized protein</fullName>
    </submittedName>
</protein>
<dbReference type="AlphaFoldDB" id="A0A4C1V2E9"/>